<evidence type="ECO:0000256" key="1">
    <source>
        <dbReference type="SAM" id="Coils"/>
    </source>
</evidence>
<dbReference type="EMBL" id="JADOEL010000011">
    <property type="protein sequence ID" value="MBF8178713.1"/>
    <property type="molecule type" value="Genomic_DNA"/>
</dbReference>
<dbReference type="RefSeq" id="WP_175625887.1">
    <property type="nucleotide sequence ID" value="NZ_JADOEL010000011.1"/>
</dbReference>
<feature type="coiled-coil region" evidence="1">
    <location>
        <begin position="33"/>
        <end position="60"/>
    </location>
</feature>
<gene>
    <name evidence="2" type="ORF">IXC47_13570</name>
</gene>
<accession>A0ABS0EVZ4</accession>
<sequence>MNIPAGAPALSTSEADYLQMIQRFDQLWAVGQAEHEQAEMQSLLQQIEQYEAHHRDYNGESGNKVRP</sequence>
<evidence type="ECO:0000313" key="2">
    <source>
        <dbReference type="EMBL" id="MBF8178713.1"/>
    </source>
</evidence>
<proteinExistence type="predicted"/>
<name>A0ABS0EVZ4_9BURK</name>
<evidence type="ECO:0000313" key="3">
    <source>
        <dbReference type="Proteomes" id="UP000657372"/>
    </source>
</evidence>
<organism evidence="2 3">
    <name type="scientific">Herminiimonas contaminans</name>
    <dbReference type="NCBI Taxonomy" id="1111140"/>
    <lineage>
        <taxon>Bacteria</taxon>
        <taxon>Pseudomonadati</taxon>
        <taxon>Pseudomonadota</taxon>
        <taxon>Betaproteobacteria</taxon>
        <taxon>Burkholderiales</taxon>
        <taxon>Oxalobacteraceae</taxon>
        <taxon>Herminiimonas</taxon>
    </lineage>
</organism>
<evidence type="ECO:0008006" key="4">
    <source>
        <dbReference type="Google" id="ProtNLM"/>
    </source>
</evidence>
<reference evidence="2 3" key="1">
    <citation type="submission" date="2020-11" db="EMBL/GenBank/DDBJ databases">
        <title>WGS of Herminiimonas contaminans strain Marseille-Q4544 isolated from planarians Schmidtea mediterranea.</title>
        <authorList>
            <person name="Kangale L."/>
        </authorList>
    </citation>
    <scope>NUCLEOTIDE SEQUENCE [LARGE SCALE GENOMIC DNA]</scope>
    <source>
        <strain evidence="2 3">Marseille-Q4544</strain>
    </source>
</reference>
<keyword evidence="1" id="KW-0175">Coiled coil</keyword>
<protein>
    <recommendedName>
        <fullName evidence="4">Transcriptional regulator</fullName>
    </recommendedName>
</protein>
<comment type="caution">
    <text evidence="2">The sequence shown here is derived from an EMBL/GenBank/DDBJ whole genome shotgun (WGS) entry which is preliminary data.</text>
</comment>
<keyword evidence="3" id="KW-1185">Reference proteome</keyword>
<dbReference type="Proteomes" id="UP000657372">
    <property type="component" value="Unassembled WGS sequence"/>
</dbReference>